<dbReference type="EMBL" id="MTBP01000002">
    <property type="protein sequence ID" value="POM25213.1"/>
    <property type="molecule type" value="Genomic_DNA"/>
</dbReference>
<dbReference type="InterPro" id="IPR050059">
    <property type="entry name" value="ATP_synthase_B_chain"/>
</dbReference>
<evidence type="ECO:0000256" key="4">
    <source>
        <dbReference type="ARBA" id="ARBA00022475"/>
    </source>
</evidence>
<evidence type="ECO:0000256" key="14">
    <source>
        <dbReference type="HAMAP-Rule" id="MF_01398"/>
    </source>
</evidence>
<dbReference type="NCBIfam" id="NF004412">
    <property type="entry name" value="PRK05759.1-3"/>
    <property type="match status" value="1"/>
</dbReference>
<evidence type="ECO:0000256" key="9">
    <source>
        <dbReference type="ARBA" id="ARBA00023065"/>
    </source>
</evidence>
<evidence type="ECO:0000256" key="15">
    <source>
        <dbReference type="RuleBase" id="RU003848"/>
    </source>
</evidence>
<evidence type="ECO:0000256" key="8">
    <source>
        <dbReference type="ARBA" id="ARBA00022989"/>
    </source>
</evidence>
<protein>
    <recommendedName>
        <fullName evidence="14">ATP synthase subunit b</fullName>
    </recommendedName>
    <alternativeName>
        <fullName evidence="14">ATP synthase F(0) sector subunit b</fullName>
    </alternativeName>
    <alternativeName>
        <fullName evidence="14">ATPase subunit I</fullName>
    </alternativeName>
    <alternativeName>
        <fullName evidence="14">F-type ATPase subunit b</fullName>
        <shortName evidence="14">F-ATPase subunit b</shortName>
    </alternativeName>
</protein>
<evidence type="ECO:0000313" key="18">
    <source>
        <dbReference type="Proteomes" id="UP000242367"/>
    </source>
</evidence>
<comment type="subcellular location">
    <subcellularLocation>
        <location evidence="1 14">Cell membrane</location>
        <topology evidence="1 14">Single-pass membrane protein</topology>
    </subcellularLocation>
</comment>
<dbReference type="CDD" id="cd06503">
    <property type="entry name" value="ATP-synt_Fo_b"/>
    <property type="match status" value="1"/>
</dbReference>
<dbReference type="Proteomes" id="UP000242367">
    <property type="component" value="Unassembled WGS sequence"/>
</dbReference>
<keyword evidence="4 14" id="KW-1003">Cell membrane</keyword>
<dbReference type="Gene3D" id="1.20.5.620">
    <property type="entry name" value="F1F0 ATP synthase subunit B, membrane domain"/>
    <property type="match status" value="1"/>
</dbReference>
<dbReference type="GO" id="GO:0045259">
    <property type="term" value="C:proton-transporting ATP synthase complex"/>
    <property type="evidence" value="ECO:0007669"/>
    <property type="project" value="UniProtKB-KW"/>
</dbReference>
<dbReference type="GO" id="GO:0046961">
    <property type="term" value="F:proton-transporting ATPase activity, rotational mechanism"/>
    <property type="evidence" value="ECO:0007669"/>
    <property type="project" value="TreeGrafter"/>
</dbReference>
<evidence type="ECO:0000256" key="3">
    <source>
        <dbReference type="ARBA" id="ARBA00022448"/>
    </source>
</evidence>
<gene>
    <name evidence="14 17" type="primary">atpF</name>
    <name evidence="17" type="ORF">BTM25_38560</name>
</gene>
<keyword evidence="8 14" id="KW-1133">Transmembrane helix</keyword>
<dbReference type="GO" id="GO:0005886">
    <property type="term" value="C:plasma membrane"/>
    <property type="evidence" value="ECO:0007669"/>
    <property type="project" value="UniProtKB-SubCell"/>
</dbReference>
<organism evidence="17 18">
    <name type="scientific">Actinomadura rubteroloni</name>
    <dbReference type="NCBI Taxonomy" id="1926885"/>
    <lineage>
        <taxon>Bacteria</taxon>
        <taxon>Bacillati</taxon>
        <taxon>Actinomycetota</taxon>
        <taxon>Actinomycetes</taxon>
        <taxon>Streptosporangiales</taxon>
        <taxon>Thermomonosporaceae</taxon>
        <taxon>Actinomadura</taxon>
    </lineage>
</organism>
<dbReference type="PANTHER" id="PTHR33445">
    <property type="entry name" value="ATP SYNTHASE SUBUNIT B', CHLOROPLASTIC"/>
    <property type="match status" value="1"/>
</dbReference>
<evidence type="ECO:0000256" key="6">
    <source>
        <dbReference type="ARBA" id="ARBA00022692"/>
    </source>
</evidence>
<evidence type="ECO:0000256" key="11">
    <source>
        <dbReference type="ARBA" id="ARBA00023310"/>
    </source>
</evidence>
<evidence type="ECO:0000256" key="5">
    <source>
        <dbReference type="ARBA" id="ARBA00022547"/>
    </source>
</evidence>
<dbReference type="SUPFAM" id="SSF81573">
    <property type="entry name" value="F1F0 ATP synthase subunit B, membrane domain"/>
    <property type="match status" value="1"/>
</dbReference>
<name>A0A2P4UJH8_9ACTN</name>
<keyword evidence="6 14" id="KW-0812">Transmembrane</keyword>
<dbReference type="NCBIfam" id="TIGR01144">
    <property type="entry name" value="ATP_synt_b"/>
    <property type="match status" value="1"/>
</dbReference>
<evidence type="ECO:0000256" key="16">
    <source>
        <dbReference type="SAM" id="Coils"/>
    </source>
</evidence>
<dbReference type="InterPro" id="IPR002146">
    <property type="entry name" value="ATP_synth_b/b'su_bac/chlpt"/>
</dbReference>
<keyword evidence="16" id="KW-0175">Coiled coil</keyword>
<accession>A0A2P4UJH8</accession>
<proteinExistence type="inferred from homology"/>
<evidence type="ECO:0000256" key="10">
    <source>
        <dbReference type="ARBA" id="ARBA00023136"/>
    </source>
</evidence>
<sequence length="188" mass="20276">MSSALVARVLAEGGDTNPVLPDTAELVVGSIAFAIVLILVGKLFVPKIQATLAERTKAIEGGLAKAEEAQKEAQQTLDQYQAKLKEAQRDATRQAEEAREQGNQIIAQMKEQAQAEARRIVEAAHAQIEADKQQAVAALRAEIGALSVELAGRVVGESLEDTARQSRVVDRFLEELEGRAGHREQITS</sequence>
<keyword evidence="18" id="KW-1185">Reference proteome</keyword>
<keyword evidence="3 14" id="KW-0813">Transport</keyword>
<keyword evidence="7 14" id="KW-0375">Hydrogen ion transport</keyword>
<dbReference type="InterPro" id="IPR005864">
    <property type="entry name" value="ATP_synth_F0_bsu_bac"/>
</dbReference>
<dbReference type="Pfam" id="PF00430">
    <property type="entry name" value="ATP-synt_B"/>
    <property type="match status" value="1"/>
</dbReference>
<comment type="similarity">
    <text evidence="2 14 15">Belongs to the ATPase B chain family.</text>
</comment>
<dbReference type="GO" id="GO:0046933">
    <property type="term" value="F:proton-transporting ATP synthase activity, rotational mechanism"/>
    <property type="evidence" value="ECO:0007669"/>
    <property type="project" value="UniProtKB-UniRule"/>
</dbReference>
<keyword evidence="5 14" id="KW-0138">CF(0)</keyword>
<evidence type="ECO:0000256" key="2">
    <source>
        <dbReference type="ARBA" id="ARBA00005513"/>
    </source>
</evidence>
<keyword evidence="10 14" id="KW-0472">Membrane</keyword>
<evidence type="ECO:0000256" key="1">
    <source>
        <dbReference type="ARBA" id="ARBA00004162"/>
    </source>
</evidence>
<comment type="subunit">
    <text evidence="13 14">F-type ATPases have 2 components, F(1) - the catalytic core - and F(0) - the membrane proton channel. F(1) has five subunits: alpha(3), beta(3), gamma(1), delta(1), epsilon(1). F(0) has three main subunits: a(1), b(2) and c(10-14). The alpha and beta chains form an alternating ring which encloses part of the gamma chain. F(1) is attached to F(0) by a central stalk formed by the gamma and epsilon chains, while a peripheral stalk is formed by the delta and b chains.</text>
</comment>
<comment type="function">
    <text evidence="14">Component of the F(0) channel, it forms part of the peripheral stalk, linking F(1) to F(0).</text>
</comment>
<reference evidence="17 18" key="1">
    <citation type="journal article" date="2017" name="Chemistry">
        <title>Isolation, Biosynthesis and Chemical Modifications of Rubterolones A-F: Rare Tropolone Alkaloids from Actinomadura sp. 5-2.</title>
        <authorList>
            <person name="Guo H."/>
            <person name="Benndorf R."/>
            <person name="Leichnitz D."/>
            <person name="Klassen J.L."/>
            <person name="Vollmers J."/>
            <person name="Gorls H."/>
            <person name="Steinacker M."/>
            <person name="Weigel C."/>
            <person name="Dahse H.M."/>
            <person name="Kaster A.K."/>
            <person name="de Beer Z.W."/>
            <person name="Poulsen M."/>
            <person name="Beemelmanns C."/>
        </authorList>
    </citation>
    <scope>NUCLEOTIDE SEQUENCE [LARGE SCALE GENOMIC DNA]</scope>
    <source>
        <strain evidence="17 18">5-2</strain>
    </source>
</reference>
<dbReference type="InterPro" id="IPR028987">
    <property type="entry name" value="ATP_synth_B-like_membr_sf"/>
</dbReference>
<keyword evidence="11 14" id="KW-0066">ATP synthesis</keyword>
<dbReference type="AlphaFoldDB" id="A0A2P4UJH8"/>
<evidence type="ECO:0000256" key="12">
    <source>
        <dbReference type="ARBA" id="ARBA00025198"/>
    </source>
</evidence>
<dbReference type="PANTHER" id="PTHR33445:SF1">
    <property type="entry name" value="ATP SYNTHASE SUBUNIT B"/>
    <property type="match status" value="1"/>
</dbReference>
<feature type="coiled-coil region" evidence="16">
    <location>
        <begin position="63"/>
        <end position="104"/>
    </location>
</feature>
<evidence type="ECO:0000313" key="17">
    <source>
        <dbReference type="EMBL" id="POM25213.1"/>
    </source>
</evidence>
<keyword evidence="9 14" id="KW-0406">Ion transport</keyword>
<evidence type="ECO:0000256" key="7">
    <source>
        <dbReference type="ARBA" id="ARBA00022781"/>
    </source>
</evidence>
<comment type="caution">
    <text evidence="17">The sequence shown here is derived from an EMBL/GenBank/DDBJ whole genome shotgun (WGS) entry which is preliminary data.</text>
</comment>
<evidence type="ECO:0000256" key="13">
    <source>
        <dbReference type="ARBA" id="ARBA00025830"/>
    </source>
</evidence>
<feature type="transmembrane region" description="Helical" evidence="14">
    <location>
        <begin position="26"/>
        <end position="45"/>
    </location>
</feature>
<dbReference type="HAMAP" id="MF_01398">
    <property type="entry name" value="ATP_synth_b_bprime"/>
    <property type="match status" value="1"/>
</dbReference>
<comment type="function">
    <text evidence="12 14">F(1)F(0) ATP synthase produces ATP from ADP in the presence of a proton or sodium gradient. F-type ATPases consist of two structural domains, F(1) containing the extramembraneous catalytic core and F(0) containing the membrane proton channel, linked together by a central stalk and a peripheral stalk. During catalysis, ATP synthesis in the catalytic domain of F(1) is coupled via a rotary mechanism of the central stalk subunits to proton translocation.</text>
</comment>